<comment type="caution">
    <text evidence="1">The sequence shown here is derived from an EMBL/GenBank/DDBJ whole genome shotgun (WGS) entry which is preliminary data.</text>
</comment>
<proteinExistence type="predicted"/>
<keyword evidence="2" id="KW-1185">Reference proteome</keyword>
<accession>X6MD36</accession>
<name>X6MD36_RETFI</name>
<gene>
    <name evidence="1" type="ORF">RFI_25572</name>
</gene>
<sequence length="177" mass="21028">MMEEVKDVSSAIIEINKITPKILAISSTKKHWNYGREVAISRQYFNVIQEMKGKSTAKVTLQTLNKNHFLIQKKKSHETIFIIFYKVFKIFTSFFKKQKKLLCHIKRKKVIRMDLSKSIKKELYVIKVNEKEDDEVCCIKFISLKNKINNNRNNYGLHLCYDIILFDLFFVEKKIVV</sequence>
<evidence type="ECO:0000313" key="1">
    <source>
        <dbReference type="EMBL" id="ETO11804.1"/>
    </source>
</evidence>
<organism evidence="1 2">
    <name type="scientific">Reticulomyxa filosa</name>
    <dbReference type="NCBI Taxonomy" id="46433"/>
    <lineage>
        <taxon>Eukaryota</taxon>
        <taxon>Sar</taxon>
        <taxon>Rhizaria</taxon>
        <taxon>Retaria</taxon>
        <taxon>Foraminifera</taxon>
        <taxon>Monothalamids</taxon>
        <taxon>Reticulomyxidae</taxon>
        <taxon>Reticulomyxa</taxon>
    </lineage>
</organism>
<protein>
    <submittedName>
        <fullName evidence="1">Uncharacterized protein</fullName>
    </submittedName>
</protein>
<dbReference type="AlphaFoldDB" id="X6MD36"/>
<reference evidence="1 2" key="1">
    <citation type="journal article" date="2013" name="Curr. Biol.">
        <title>The Genome of the Foraminiferan Reticulomyxa filosa.</title>
        <authorList>
            <person name="Glockner G."/>
            <person name="Hulsmann N."/>
            <person name="Schleicher M."/>
            <person name="Noegel A.A."/>
            <person name="Eichinger L."/>
            <person name="Gallinger C."/>
            <person name="Pawlowski J."/>
            <person name="Sierra R."/>
            <person name="Euteneuer U."/>
            <person name="Pillet L."/>
            <person name="Moustafa A."/>
            <person name="Platzer M."/>
            <person name="Groth M."/>
            <person name="Szafranski K."/>
            <person name="Schliwa M."/>
        </authorList>
    </citation>
    <scope>NUCLEOTIDE SEQUENCE [LARGE SCALE GENOMIC DNA]</scope>
</reference>
<evidence type="ECO:0000313" key="2">
    <source>
        <dbReference type="Proteomes" id="UP000023152"/>
    </source>
</evidence>
<dbReference type="Proteomes" id="UP000023152">
    <property type="component" value="Unassembled WGS sequence"/>
</dbReference>
<dbReference type="EMBL" id="ASPP01022012">
    <property type="protein sequence ID" value="ETO11804.1"/>
    <property type="molecule type" value="Genomic_DNA"/>
</dbReference>